<dbReference type="Proteomes" id="UP000606786">
    <property type="component" value="Unassembled WGS sequence"/>
</dbReference>
<evidence type="ECO:0000313" key="2">
    <source>
        <dbReference type="Proteomes" id="UP000606786"/>
    </source>
</evidence>
<evidence type="ECO:0000313" key="1">
    <source>
        <dbReference type="EMBL" id="CAD6997257.1"/>
    </source>
</evidence>
<keyword evidence="2" id="KW-1185">Reference proteome</keyword>
<feature type="non-terminal residue" evidence="1">
    <location>
        <position position="1"/>
    </location>
</feature>
<comment type="caution">
    <text evidence="1">The sequence shown here is derived from an EMBL/GenBank/DDBJ whole genome shotgun (WGS) entry which is preliminary data.</text>
</comment>
<name>A0A811UHC6_CERCA</name>
<organism evidence="1 2">
    <name type="scientific">Ceratitis capitata</name>
    <name type="common">Mediterranean fruit fly</name>
    <name type="synonym">Tephritis capitata</name>
    <dbReference type="NCBI Taxonomy" id="7213"/>
    <lineage>
        <taxon>Eukaryota</taxon>
        <taxon>Metazoa</taxon>
        <taxon>Ecdysozoa</taxon>
        <taxon>Arthropoda</taxon>
        <taxon>Hexapoda</taxon>
        <taxon>Insecta</taxon>
        <taxon>Pterygota</taxon>
        <taxon>Neoptera</taxon>
        <taxon>Endopterygota</taxon>
        <taxon>Diptera</taxon>
        <taxon>Brachycera</taxon>
        <taxon>Muscomorpha</taxon>
        <taxon>Tephritoidea</taxon>
        <taxon>Tephritidae</taxon>
        <taxon>Ceratitis</taxon>
        <taxon>Ceratitis</taxon>
    </lineage>
</organism>
<accession>A0A811UHC6</accession>
<dbReference type="EMBL" id="CAJHJT010000012">
    <property type="protein sequence ID" value="CAD6997257.1"/>
    <property type="molecule type" value="Genomic_DNA"/>
</dbReference>
<reference evidence="1" key="1">
    <citation type="submission" date="2020-11" db="EMBL/GenBank/DDBJ databases">
        <authorList>
            <person name="Whitehead M."/>
        </authorList>
    </citation>
    <scope>NUCLEOTIDE SEQUENCE</scope>
    <source>
        <strain evidence="1">EGII</strain>
    </source>
</reference>
<gene>
    <name evidence="1" type="ORF">CCAP1982_LOCUS5890</name>
</gene>
<protein>
    <submittedName>
        <fullName evidence="1">(Mediterranean fruit fly) hypothetical protein</fullName>
    </submittedName>
</protein>
<dbReference type="AlphaFoldDB" id="A0A811UHC6"/>
<sequence>FENYLMKELPPQLYQYPVQLIISQHATLNRNSSKLESYLTDWGYFQKQLRSPFKFEHIRTEGSSLFFSYR</sequence>
<proteinExistence type="predicted"/>